<keyword evidence="5 12" id="KW-0067">ATP-binding</keyword>
<dbReference type="EC" id="5.6.2.4" evidence="9"/>
<evidence type="ECO:0000256" key="5">
    <source>
        <dbReference type="ARBA" id="ARBA00022840"/>
    </source>
</evidence>
<sequence>MDILSSLNDAQREAARHIDGAMLILAGAGSGKTLTITTRLAYLIGEVGIDPLNTLTLTFTNKAATEMKLRALNLIRSSQPSANPLLCTFHKFGLLFLKLYMRELNRANNFVIIDIDDKKKIIKEFESSIATNIVSNEISRYKNMLLSPEEIISSSVIPAFIGGRANYEKIAKAYKSYEEYLVANNLVDFDDLLCLTYRILDSNPALCNQISNRYKYITIDEYQDTNELQYKLLRKLCVAHENVVVVGDDDQSIYGWRGAKIENILNFKDQFSSVKVVRLEENYRSSSNILNAANELIDHNRNRLGKKLISTKKDNKDIEILQNSDEESEAKIISARIAKLINDGEHPTQIAILYRINALSRALEEGLIANGVPYKIVGGIKFYERAEIKDIISYLRLILNPHDDFSLERIINRPKRGLGKVGFNKLSEFAFNNKISLYEAILRMDEGLLGKKVFTALNELARDIAELREVEPKDLVFELENKFGLKEFYKQSPEGDDRLLNIDEFYGSINQKIENNPDFSLEEFLNDITLQSDQDRISEDAISIMSVHASKGLEFEHVFIIGLEEGFFPLISDECDIEEERRLGYVAITRAKSDLVLSSSNFRIYRGKKSNLERSRFLSEAGLISGKLRIESTKEFRRGDLIKHKIFGIGRVLEVTQIKSDFKLKINFGGNVKEIMSGFVEKV</sequence>
<dbReference type="Pfam" id="PF13361">
    <property type="entry name" value="UvrD_C"/>
    <property type="match status" value="1"/>
</dbReference>
<dbReference type="CDD" id="cd17932">
    <property type="entry name" value="DEXQc_UvrD"/>
    <property type="match status" value="1"/>
</dbReference>
<evidence type="ECO:0000256" key="7">
    <source>
        <dbReference type="ARBA" id="ARBA00023235"/>
    </source>
</evidence>
<dbReference type="InterPro" id="IPR000212">
    <property type="entry name" value="DNA_helicase_UvrD/REP"/>
</dbReference>
<keyword evidence="3 12" id="KW-0378">Hydrolase</keyword>
<evidence type="ECO:0000259" key="14">
    <source>
        <dbReference type="PROSITE" id="PS51217"/>
    </source>
</evidence>
<comment type="catalytic activity">
    <reaction evidence="11">
        <text>ATP + H2O = ADP + phosphate + H(+)</text>
        <dbReference type="Rhea" id="RHEA:13065"/>
        <dbReference type="ChEBI" id="CHEBI:15377"/>
        <dbReference type="ChEBI" id="CHEBI:15378"/>
        <dbReference type="ChEBI" id="CHEBI:30616"/>
        <dbReference type="ChEBI" id="CHEBI:43474"/>
        <dbReference type="ChEBI" id="CHEBI:456216"/>
        <dbReference type="EC" id="5.6.2.4"/>
    </reaction>
</comment>
<keyword evidence="15" id="KW-0540">Nuclease</keyword>
<gene>
    <name evidence="15" type="ORF">Q2362_00325</name>
</gene>
<evidence type="ECO:0000256" key="8">
    <source>
        <dbReference type="ARBA" id="ARBA00034617"/>
    </source>
</evidence>
<evidence type="ECO:0000256" key="6">
    <source>
        <dbReference type="ARBA" id="ARBA00023125"/>
    </source>
</evidence>
<dbReference type="Proteomes" id="UP001171111">
    <property type="component" value="Unassembled WGS sequence"/>
</dbReference>
<dbReference type="Gene3D" id="3.40.50.300">
    <property type="entry name" value="P-loop containing nucleotide triphosphate hydrolases"/>
    <property type="match status" value="2"/>
</dbReference>
<dbReference type="PROSITE" id="PS51217">
    <property type="entry name" value="UVRD_HELICASE_CTER"/>
    <property type="match status" value="1"/>
</dbReference>
<feature type="domain" description="UvrD-like helicase C-terminal" evidence="14">
    <location>
        <begin position="287"/>
        <end position="552"/>
    </location>
</feature>
<dbReference type="InterPro" id="IPR013986">
    <property type="entry name" value="DExx_box_DNA_helicase_dom_sf"/>
</dbReference>
<dbReference type="PANTHER" id="PTHR11070">
    <property type="entry name" value="UVRD / RECB / PCRA DNA HELICASE FAMILY MEMBER"/>
    <property type="match status" value="1"/>
</dbReference>
<feature type="binding site" evidence="12">
    <location>
        <begin position="26"/>
        <end position="33"/>
    </location>
    <ligand>
        <name>ATP</name>
        <dbReference type="ChEBI" id="CHEBI:30616"/>
    </ligand>
</feature>
<comment type="caution">
    <text evidence="15">The sequence shown here is derived from an EMBL/GenBank/DDBJ whole genome shotgun (WGS) entry which is preliminary data.</text>
</comment>
<dbReference type="PROSITE" id="PS51198">
    <property type="entry name" value="UVRD_HELICASE_ATP_BIND"/>
    <property type="match status" value="1"/>
</dbReference>
<proteinExistence type="inferred from homology"/>
<keyword evidence="15" id="KW-0269">Exonuclease</keyword>
<reference evidence="15 16" key="1">
    <citation type="submission" date="2023-06" db="EMBL/GenBank/DDBJ databases">
        <title>Campylobacter magnum sp. nov., isolated from cecal contents of domestic pigs (Sus scrofa domesticus).</title>
        <authorList>
            <person name="Papic B."/>
            <person name="Gruntar I."/>
        </authorList>
    </citation>
    <scope>NUCLEOTIDE SEQUENCE [LARGE SCALE GENOMIC DNA]</scope>
    <source>
        <strain evidence="16">34484-21</strain>
    </source>
</reference>
<dbReference type="RefSeq" id="WP_302243259.1">
    <property type="nucleotide sequence ID" value="NZ_JAULJQ010000001.1"/>
</dbReference>
<evidence type="ECO:0000256" key="9">
    <source>
        <dbReference type="ARBA" id="ARBA00034808"/>
    </source>
</evidence>
<keyword evidence="2 12" id="KW-0547">Nucleotide-binding</keyword>
<dbReference type="InterPro" id="IPR027417">
    <property type="entry name" value="P-loop_NTPase"/>
</dbReference>
<dbReference type="PANTHER" id="PTHR11070:SF2">
    <property type="entry name" value="ATP-DEPENDENT DNA HELICASE SRS2"/>
    <property type="match status" value="1"/>
</dbReference>
<accession>A0ABT8T500</accession>
<dbReference type="InterPro" id="IPR014017">
    <property type="entry name" value="DNA_helicase_UvrD-like_C"/>
</dbReference>
<keyword evidence="7" id="KW-0413">Isomerase</keyword>
<keyword evidence="16" id="KW-1185">Reference proteome</keyword>
<dbReference type="Gene3D" id="1.10.486.10">
    <property type="entry name" value="PCRA, domain 4"/>
    <property type="match status" value="1"/>
</dbReference>
<evidence type="ECO:0000256" key="3">
    <source>
        <dbReference type="ARBA" id="ARBA00022801"/>
    </source>
</evidence>
<dbReference type="GO" id="GO:0004527">
    <property type="term" value="F:exonuclease activity"/>
    <property type="evidence" value="ECO:0007669"/>
    <property type="project" value="UniProtKB-KW"/>
</dbReference>
<feature type="domain" description="UvrD-like helicase ATP-binding" evidence="13">
    <location>
        <begin position="5"/>
        <end position="286"/>
    </location>
</feature>
<dbReference type="Gene3D" id="1.10.10.160">
    <property type="match status" value="1"/>
</dbReference>
<dbReference type="InterPro" id="IPR014016">
    <property type="entry name" value="UvrD-like_ATP-bd"/>
</dbReference>
<dbReference type="EMBL" id="JAULJQ010000001">
    <property type="protein sequence ID" value="MDO2408542.1"/>
    <property type="molecule type" value="Genomic_DNA"/>
</dbReference>
<evidence type="ECO:0000256" key="10">
    <source>
        <dbReference type="ARBA" id="ARBA00034923"/>
    </source>
</evidence>
<evidence type="ECO:0000256" key="11">
    <source>
        <dbReference type="ARBA" id="ARBA00048988"/>
    </source>
</evidence>
<comment type="similarity">
    <text evidence="1">Belongs to the helicase family. UvrD subfamily.</text>
</comment>
<evidence type="ECO:0000256" key="1">
    <source>
        <dbReference type="ARBA" id="ARBA00009922"/>
    </source>
</evidence>
<evidence type="ECO:0000256" key="12">
    <source>
        <dbReference type="PROSITE-ProRule" id="PRU00560"/>
    </source>
</evidence>
<name>A0ABT8T500_9BACT</name>
<comment type="catalytic activity">
    <reaction evidence="8">
        <text>Couples ATP hydrolysis with the unwinding of duplex DNA by translocating in the 3'-5' direction.</text>
        <dbReference type="EC" id="5.6.2.4"/>
    </reaction>
</comment>
<organism evidence="15 16">
    <name type="scientific">Campylobacter magnus</name>
    <dbReference type="NCBI Taxonomy" id="3026462"/>
    <lineage>
        <taxon>Bacteria</taxon>
        <taxon>Pseudomonadati</taxon>
        <taxon>Campylobacterota</taxon>
        <taxon>Epsilonproteobacteria</taxon>
        <taxon>Campylobacterales</taxon>
        <taxon>Campylobacteraceae</taxon>
        <taxon>Campylobacter</taxon>
    </lineage>
</organism>
<evidence type="ECO:0000259" key="13">
    <source>
        <dbReference type="PROSITE" id="PS51198"/>
    </source>
</evidence>
<evidence type="ECO:0000313" key="16">
    <source>
        <dbReference type="Proteomes" id="UP001171111"/>
    </source>
</evidence>
<evidence type="ECO:0000256" key="2">
    <source>
        <dbReference type="ARBA" id="ARBA00022741"/>
    </source>
</evidence>
<dbReference type="SUPFAM" id="SSF52540">
    <property type="entry name" value="P-loop containing nucleoside triphosphate hydrolases"/>
    <property type="match status" value="1"/>
</dbReference>
<evidence type="ECO:0000313" key="15">
    <source>
        <dbReference type="EMBL" id="MDO2408542.1"/>
    </source>
</evidence>
<dbReference type="Pfam" id="PF00580">
    <property type="entry name" value="UvrD-helicase"/>
    <property type="match status" value="1"/>
</dbReference>
<keyword evidence="4 12" id="KW-0347">Helicase</keyword>
<keyword evidence="6" id="KW-0238">DNA-binding</keyword>
<evidence type="ECO:0000256" key="4">
    <source>
        <dbReference type="ARBA" id="ARBA00022806"/>
    </source>
</evidence>
<protein>
    <recommendedName>
        <fullName evidence="9">DNA 3'-5' helicase</fullName>
        <ecNumber evidence="9">5.6.2.4</ecNumber>
    </recommendedName>
    <alternativeName>
        <fullName evidence="10">DNA 3'-5' helicase II</fullName>
    </alternativeName>
</protein>